<dbReference type="GO" id="GO:0015109">
    <property type="term" value="F:chromate transmembrane transporter activity"/>
    <property type="evidence" value="ECO:0007669"/>
    <property type="project" value="InterPro"/>
</dbReference>
<evidence type="ECO:0000256" key="3">
    <source>
        <dbReference type="ARBA" id="ARBA00022475"/>
    </source>
</evidence>
<feature type="transmembrane region" description="Helical" evidence="8">
    <location>
        <begin position="355"/>
        <end position="378"/>
    </location>
</feature>
<feature type="transmembrane region" description="Helical" evidence="8">
    <location>
        <begin position="324"/>
        <end position="346"/>
    </location>
</feature>
<evidence type="ECO:0000256" key="5">
    <source>
        <dbReference type="ARBA" id="ARBA00022989"/>
    </source>
</evidence>
<evidence type="ECO:0000256" key="2">
    <source>
        <dbReference type="ARBA" id="ARBA00005262"/>
    </source>
</evidence>
<sequence length="547" mass="59420">MRSSSPWEAALRQWREHARPRLPPIRLPASGLRRRLWWTLAENWHLGITSFGGPPVHFKIYNDKFVKRLGWIDEQLYQELFTVCQAFCGPSSTKMLYSINLIHGGFPSAVLGFFLWALPGAIGMFGLAIGVSHIGESLPAAVYALLSGLNAATVGIIALAAVELARKAISDRLTRALVFLCAAVGLLFNALWYFPVLMAAAGLVTVIYDFRWLHRPARAVLEVLTLRRRRRPVVERGEDGAELSERETGRRDHVGEVDNGEETPSGPSSSSTQPPLHTSPTGSGVSGREGLPVNEREAAAELPARRSWTNAEARFIPPDRRFDFSWKLGLTIISLFFVSFVVVMVLRGVLPHKPILYSLFVNLYLAGTIIIGGGPVVIPLLREYVVTEGWVSGRDFLIGLALIQGFPGPNFNFAVYLGALTAISGGKSAAAGALIGFLGIFTPGLVLVQGTMGVWGAIRGWRAVRSAVRGIQASAIGFIYTAVYRLWQIGWFEEGSLAGTSLGNDPWWVVVTATSFVGGAWFGVSPPVAIVIGAVMGLLRYAVVQSS</sequence>
<feature type="compositionally biased region" description="Low complexity" evidence="7">
    <location>
        <begin position="262"/>
        <end position="272"/>
    </location>
</feature>
<feature type="compositionally biased region" description="Polar residues" evidence="7">
    <location>
        <begin position="273"/>
        <end position="283"/>
    </location>
</feature>
<evidence type="ECO:0000313" key="9">
    <source>
        <dbReference type="EMBL" id="KAJ9132994.1"/>
    </source>
</evidence>
<reference evidence="9" key="1">
    <citation type="submission" date="2022-07" db="EMBL/GenBank/DDBJ databases">
        <title>Fungi with potential for degradation of polypropylene.</title>
        <authorList>
            <person name="Gostincar C."/>
        </authorList>
    </citation>
    <scope>NUCLEOTIDE SEQUENCE</scope>
    <source>
        <strain evidence="9">EXF-13308</strain>
    </source>
</reference>
<feature type="transmembrane region" description="Helical" evidence="8">
    <location>
        <begin position="140"/>
        <end position="165"/>
    </location>
</feature>
<evidence type="ECO:0000256" key="8">
    <source>
        <dbReference type="SAM" id="Phobius"/>
    </source>
</evidence>
<dbReference type="AlphaFoldDB" id="A0AA38R485"/>
<name>A0AA38R485_9PEZI</name>
<protein>
    <submittedName>
        <fullName evidence="9">Chromate ion transporter</fullName>
    </submittedName>
</protein>
<keyword evidence="5 8" id="KW-1133">Transmembrane helix</keyword>
<evidence type="ECO:0000256" key="7">
    <source>
        <dbReference type="SAM" id="MobiDB-lite"/>
    </source>
</evidence>
<dbReference type="PANTHER" id="PTHR33567:SF3">
    <property type="entry name" value="CHROMATE ION TRANSPORTER (EUROFUNG)"/>
    <property type="match status" value="1"/>
</dbReference>
<feature type="compositionally biased region" description="Basic and acidic residues" evidence="7">
    <location>
        <begin position="235"/>
        <end position="256"/>
    </location>
</feature>
<feature type="region of interest" description="Disordered" evidence="7">
    <location>
        <begin position="235"/>
        <end position="292"/>
    </location>
</feature>
<dbReference type="EMBL" id="JANBVO010000054">
    <property type="protein sequence ID" value="KAJ9132994.1"/>
    <property type="molecule type" value="Genomic_DNA"/>
</dbReference>
<evidence type="ECO:0000256" key="1">
    <source>
        <dbReference type="ARBA" id="ARBA00004651"/>
    </source>
</evidence>
<keyword evidence="3" id="KW-1003">Cell membrane</keyword>
<feature type="transmembrane region" description="Helical" evidence="8">
    <location>
        <begin position="434"/>
        <end position="458"/>
    </location>
</feature>
<comment type="subcellular location">
    <subcellularLocation>
        <location evidence="1">Cell membrane</location>
        <topology evidence="1">Multi-pass membrane protein</topology>
    </subcellularLocation>
</comment>
<comment type="similarity">
    <text evidence="2">Belongs to the chromate ion transporter (CHR) (TC 2.A.51) family.</text>
</comment>
<evidence type="ECO:0000256" key="4">
    <source>
        <dbReference type="ARBA" id="ARBA00022692"/>
    </source>
</evidence>
<feature type="transmembrane region" description="Helical" evidence="8">
    <location>
        <begin position="177"/>
        <end position="208"/>
    </location>
</feature>
<proteinExistence type="inferred from homology"/>
<comment type="caution">
    <text evidence="9">The sequence shown here is derived from an EMBL/GenBank/DDBJ whole genome shotgun (WGS) entry which is preliminary data.</text>
</comment>
<feature type="transmembrane region" description="Helical" evidence="8">
    <location>
        <begin position="507"/>
        <end position="539"/>
    </location>
</feature>
<dbReference type="GO" id="GO:0005886">
    <property type="term" value="C:plasma membrane"/>
    <property type="evidence" value="ECO:0007669"/>
    <property type="project" value="UniProtKB-SubCell"/>
</dbReference>
<evidence type="ECO:0000313" key="10">
    <source>
        <dbReference type="Proteomes" id="UP001174694"/>
    </source>
</evidence>
<evidence type="ECO:0000256" key="6">
    <source>
        <dbReference type="ARBA" id="ARBA00023136"/>
    </source>
</evidence>
<gene>
    <name evidence="9" type="ORF">NKR23_g11055</name>
</gene>
<accession>A0AA38R485</accession>
<organism evidence="9 10">
    <name type="scientific">Pleurostoma richardsiae</name>
    <dbReference type="NCBI Taxonomy" id="41990"/>
    <lineage>
        <taxon>Eukaryota</taxon>
        <taxon>Fungi</taxon>
        <taxon>Dikarya</taxon>
        <taxon>Ascomycota</taxon>
        <taxon>Pezizomycotina</taxon>
        <taxon>Sordariomycetes</taxon>
        <taxon>Sordariomycetidae</taxon>
        <taxon>Calosphaeriales</taxon>
        <taxon>Pleurostomataceae</taxon>
        <taxon>Pleurostoma</taxon>
    </lineage>
</organism>
<feature type="transmembrane region" description="Helical" evidence="8">
    <location>
        <begin position="109"/>
        <end position="134"/>
    </location>
</feature>
<dbReference type="Proteomes" id="UP001174694">
    <property type="component" value="Unassembled WGS sequence"/>
</dbReference>
<dbReference type="PANTHER" id="PTHR33567">
    <property type="entry name" value="CHROMATE ION TRANSPORTER (EUROFUNG)"/>
    <property type="match status" value="1"/>
</dbReference>
<keyword evidence="4 8" id="KW-0812">Transmembrane</keyword>
<dbReference type="InterPro" id="IPR003370">
    <property type="entry name" value="Chromate_transpt"/>
</dbReference>
<dbReference type="Pfam" id="PF02417">
    <property type="entry name" value="Chromate_transp"/>
    <property type="match status" value="2"/>
</dbReference>
<keyword evidence="6 8" id="KW-0472">Membrane</keyword>
<keyword evidence="10" id="KW-1185">Reference proteome</keyword>